<reference evidence="4" key="1">
    <citation type="submission" date="2023-07" db="EMBL/GenBank/DDBJ databases">
        <title>Genomic Encyclopedia of Type Strains, Phase IV (KMG-IV): sequencing the most valuable type-strain genomes for metagenomic binning, comparative biology and taxonomic classification.</title>
        <authorList>
            <person name="Goeker M."/>
        </authorList>
    </citation>
    <scope>NUCLEOTIDE SEQUENCE</scope>
    <source>
        <strain evidence="4">DSM 21202</strain>
    </source>
</reference>
<dbReference type="Gene3D" id="3.40.50.2000">
    <property type="entry name" value="Glycogen Phosphorylase B"/>
    <property type="match status" value="3"/>
</dbReference>
<protein>
    <submittedName>
        <fullName evidence="4">Glycosyltransferase involved in cell wall biosynthesis</fullName>
    </submittedName>
</protein>
<keyword evidence="1" id="KW-0808">Transferase</keyword>
<dbReference type="AlphaFoldDB" id="A0AAE4ASF5"/>
<dbReference type="Proteomes" id="UP001229244">
    <property type="component" value="Unassembled WGS sequence"/>
</dbReference>
<dbReference type="RefSeq" id="WP_306886039.1">
    <property type="nucleotide sequence ID" value="NZ_JAUSUL010000002.1"/>
</dbReference>
<evidence type="ECO:0000313" key="5">
    <source>
        <dbReference type="Proteomes" id="UP001229244"/>
    </source>
</evidence>
<dbReference type="EMBL" id="JAUSUL010000002">
    <property type="protein sequence ID" value="MDQ0316211.1"/>
    <property type="molecule type" value="Genomic_DNA"/>
</dbReference>
<sequence>MHIVIDLQGAQSESRFRGIGRYSLSLAKAIARNRQRHTVSLVLNTAFPESVAAIRASFSDLIGPENIHVFHGLDHVNGRDTANGWRRLAAEAIREAFISSLRPDVVLISSLFEGFADDAVTSIPESAPYPTAAVLYDLIPLLNRENYLTNALTRDWYDHRISNLKRADALLAISESSAREAATHLGFSSERLTNISGAAGPEFTPGPVSEDTASRIRKAYRIKGKFVLYAPGGFDPRKNIPRLLRAWAAVPRSVRGERQLVIASRLPTGLESELSRTCRKEGLADNETVFTGYVPEDDLIDLYRLCELFVFPSLHEGFGLPALEAMSCGAPTIGSDRSSIPEVIGRADAMFDPTDPAAIAGCIKAVLSDQACRKDLAAYALERSDAFSWDTTAQAALKGLEALGKDAEGTKPNVSVQSRRLAIVVPTGRLAGGPAHRMRALIPELARTYSVDLFCLDGRAPEPPLPGIGLVLGANTARAQLPAYERVVHCLGDGGGAELSAALAKDVPGAIYLLDSTLSNRLEGAPPSSRSKLLYDTEGFLALASTGTHTGSAPLVWQDTLTRAVGVIAGSDLIRDRLQQTYGAPPGGGAWPVVPFIDIPSSDATGPTMARSEALATLGLGEGPVIAVAADPPTDTALLDQIDRSGGSDVQIVVLDSRTNADRERLATRIGRISSDIGNVVVVDPTHAPSLSAAVAAASTIAIAGERVAQGESGLARLLAEAGAGERIRIDGNEPVTPAATAPAAISEAARAFGAALEEIYDEAVGGLLQAERAIAHLSGSAGSQGTAPSNDTSVLDQEAAAIAIANTFPPRFALRQLLVDVSELTHRDARSGVQRVVRNIVLQWLRNPPKGWRVEPVYASARGYRYATRFTFDLLGQDSSGIVDQGVDTAPGDLLLMLDLQHHVASVNRPYFHWLRARGVGVYFVVYDLLPILIDGAFPKSMTKLHEDWLDVVRESDGAFCISRAVADELADWLAATDRLTDRPFNIGWFHLGADFTAAKSWTGLPANAQKLIETIKAKPTFLMVATVEPRKGHTQVLDAFDELWRAGVDVNLVIVGKEGWMVKPLVKRLAGHPERQKRLFWLEGISDEFLEQIYGASAGLLAASKGEGFGLPLIEAAQHKIPILARDIPVFREVAGEHAAYFSGETGAALAAAIRKWLDAYERGDHPRSDAMPYLSWKDAADAFGRKIVEGEFYRTASLTGEADQPPLGTAKARSGNRP</sequence>
<feature type="domain" description="Glycosyl transferase family 1" evidence="3">
    <location>
        <begin position="1018"/>
        <end position="1164"/>
    </location>
</feature>
<dbReference type="GO" id="GO:0009103">
    <property type="term" value="P:lipopolysaccharide biosynthetic process"/>
    <property type="evidence" value="ECO:0007669"/>
    <property type="project" value="TreeGrafter"/>
</dbReference>
<dbReference type="Pfam" id="PF00534">
    <property type="entry name" value="Glycos_transf_1"/>
    <property type="match status" value="2"/>
</dbReference>
<dbReference type="GO" id="GO:0016757">
    <property type="term" value="F:glycosyltransferase activity"/>
    <property type="evidence" value="ECO:0007669"/>
    <property type="project" value="InterPro"/>
</dbReference>
<dbReference type="CDD" id="cd03809">
    <property type="entry name" value="GT4_MtfB-like"/>
    <property type="match status" value="2"/>
</dbReference>
<dbReference type="PANTHER" id="PTHR46401">
    <property type="entry name" value="GLYCOSYLTRANSFERASE WBBK-RELATED"/>
    <property type="match status" value="1"/>
</dbReference>
<comment type="caution">
    <text evidence="4">The sequence shown here is derived from an EMBL/GenBank/DDBJ whole genome shotgun (WGS) entry which is preliminary data.</text>
</comment>
<keyword evidence="5" id="KW-1185">Reference proteome</keyword>
<gene>
    <name evidence="4" type="ORF">J2S73_002668</name>
</gene>
<evidence type="ECO:0000256" key="1">
    <source>
        <dbReference type="ARBA" id="ARBA00022679"/>
    </source>
</evidence>
<feature type="region of interest" description="Disordered" evidence="2">
    <location>
        <begin position="1202"/>
        <end position="1221"/>
    </location>
</feature>
<dbReference type="PANTHER" id="PTHR46401:SF2">
    <property type="entry name" value="GLYCOSYLTRANSFERASE WBBK-RELATED"/>
    <property type="match status" value="1"/>
</dbReference>
<proteinExistence type="predicted"/>
<accession>A0AAE4ASF5</accession>
<evidence type="ECO:0000259" key="3">
    <source>
        <dbReference type="Pfam" id="PF00534"/>
    </source>
</evidence>
<name>A0AAE4ASF5_9HYPH</name>
<feature type="domain" description="Glycosyl transferase family 1" evidence="3">
    <location>
        <begin position="216"/>
        <end position="381"/>
    </location>
</feature>
<organism evidence="4 5">
    <name type="scientific">Amorphus orientalis</name>
    <dbReference type="NCBI Taxonomy" id="649198"/>
    <lineage>
        <taxon>Bacteria</taxon>
        <taxon>Pseudomonadati</taxon>
        <taxon>Pseudomonadota</taxon>
        <taxon>Alphaproteobacteria</taxon>
        <taxon>Hyphomicrobiales</taxon>
        <taxon>Amorphaceae</taxon>
        <taxon>Amorphus</taxon>
    </lineage>
</organism>
<dbReference type="InterPro" id="IPR001296">
    <property type="entry name" value="Glyco_trans_1"/>
</dbReference>
<dbReference type="SUPFAM" id="SSF53756">
    <property type="entry name" value="UDP-Glycosyltransferase/glycogen phosphorylase"/>
    <property type="match status" value="2"/>
</dbReference>
<evidence type="ECO:0000256" key="2">
    <source>
        <dbReference type="SAM" id="MobiDB-lite"/>
    </source>
</evidence>
<evidence type="ECO:0000313" key="4">
    <source>
        <dbReference type="EMBL" id="MDQ0316211.1"/>
    </source>
</evidence>